<dbReference type="InterPro" id="IPR050740">
    <property type="entry name" value="Aldehyde_DH_Superfamily"/>
</dbReference>
<evidence type="ECO:0000313" key="4">
    <source>
        <dbReference type="Proteomes" id="UP000230000"/>
    </source>
</evidence>
<evidence type="ECO:0000256" key="1">
    <source>
        <dbReference type="ARBA" id="ARBA00023002"/>
    </source>
</evidence>
<accession>A0A2M9CTN7</accession>
<dbReference type="Proteomes" id="UP000230000">
    <property type="component" value="Unassembled WGS sequence"/>
</dbReference>
<dbReference type="PANTHER" id="PTHR43353">
    <property type="entry name" value="SUCCINATE-SEMIALDEHYDE DEHYDROGENASE, MITOCHONDRIAL"/>
    <property type="match status" value="1"/>
</dbReference>
<feature type="domain" description="Aldehyde dehydrogenase" evidence="2">
    <location>
        <begin position="2"/>
        <end position="424"/>
    </location>
</feature>
<dbReference type="InterPro" id="IPR044151">
    <property type="entry name" value="ALDH_KGSADH"/>
</dbReference>
<dbReference type="InterPro" id="IPR016161">
    <property type="entry name" value="Ald_DH/histidinol_DH"/>
</dbReference>
<dbReference type="CDD" id="cd07129">
    <property type="entry name" value="ALDH_KGSADH"/>
    <property type="match status" value="1"/>
</dbReference>
<protein>
    <submittedName>
        <fullName evidence="3">NADP-dependent aldehyde dehydrogenase</fullName>
    </submittedName>
</protein>
<dbReference type="OrthoDB" id="9770537at2"/>
<gene>
    <name evidence="3" type="ORF">BXY57_0803</name>
</gene>
<dbReference type="GO" id="GO:0016620">
    <property type="term" value="F:oxidoreductase activity, acting on the aldehyde or oxo group of donors, NAD or NADP as acceptor"/>
    <property type="evidence" value="ECO:0007669"/>
    <property type="project" value="InterPro"/>
</dbReference>
<dbReference type="AlphaFoldDB" id="A0A2M9CTN7"/>
<dbReference type="Gene3D" id="3.40.309.10">
    <property type="entry name" value="Aldehyde Dehydrogenase, Chain A, domain 2"/>
    <property type="match status" value="1"/>
</dbReference>
<evidence type="ECO:0000313" key="3">
    <source>
        <dbReference type="EMBL" id="PJJ75231.1"/>
    </source>
</evidence>
<organism evidence="3 4">
    <name type="scientific">Thermoflavifilum aggregans</name>
    <dbReference type="NCBI Taxonomy" id="454188"/>
    <lineage>
        <taxon>Bacteria</taxon>
        <taxon>Pseudomonadati</taxon>
        <taxon>Bacteroidota</taxon>
        <taxon>Chitinophagia</taxon>
        <taxon>Chitinophagales</taxon>
        <taxon>Chitinophagaceae</taxon>
        <taxon>Thermoflavifilum</taxon>
    </lineage>
</organism>
<keyword evidence="4" id="KW-1185">Reference proteome</keyword>
<dbReference type="InterPro" id="IPR016162">
    <property type="entry name" value="Ald_DH_N"/>
</dbReference>
<comment type="caution">
    <text evidence="3">The sequence shown here is derived from an EMBL/GenBank/DDBJ whole genome shotgun (WGS) entry which is preliminary data.</text>
</comment>
<dbReference type="InterPro" id="IPR016163">
    <property type="entry name" value="Ald_DH_C"/>
</dbReference>
<dbReference type="PANTHER" id="PTHR43353:SF3">
    <property type="entry name" value="ALDEHYDE DEHYDROGENASE-RELATED"/>
    <property type="match status" value="1"/>
</dbReference>
<dbReference type="RefSeq" id="WP_100313874.1">
    <property type="nucleotide sequence ID" value="NZ_PGFG01000001.1"/>
</dbReference>
<dbReference type="Pfam" id="PF00171">
    <property type="entry name" value="Aldedh"/>
    <property type="match status" value="1"/>
</dbReference>
<proteinExistence type="predicted"/>
<sequence>MSFPDATSAEIEQAAQRAWQAFLAYRKTSWKQRADLLYQIAETLRAREAELVALAMKETHLPELRLKNEFARTLFQLQQYGKALETGIWAEFRIDTAVHDPASAQPDVRKSYVPLGPVAVFGASNFPFAFSTAGGDTASALAAGCSVIVKAHPAHPHTSTQVAACIQQAIQQSSLPENVFQHIHGTSPAVSEMLVKHPLIKAVGFTGSYVAGKALFDIARQRKQPIPVFAEMGSVNPVFLLPEKLSRDTATLADMLAGSITLSAGQFCTKPGLILGIKSEALQHFTSLLTEKLKHIQAQHMLHEGIAHAFREKVQLARHQQQILELIPFSSSTHTLEAKPVLSLTSASAFIDNPVLHEEVFGPYALIVTCEIFEEMLEVADRLEAQLTCTLMATENDLQQYRRLIDALTLICGRMIWNGVPTGVRVCMAMHHGSPFPATTDSHFTSVGADAIKRFVRPVCFQNFPDPFLPPELQNENPLQIWRTINHQLTSSKIE</sequence>
<keyword evidence="1" id="KW-0560">Oxidoreductase</keyword>
<evidence type="ECO:0000259" key="2">
    <source>
        <dbReference type="Pfam" id="PF00171"/>
    </source>
</evidence>
<dbReference type="InterPro" id="IPR015590">
    <property type="entry name" value="Aldehyde_DH_dom"/>
</dbReference>
<dbReference type="Gene3D" id="3.40.605.10">
    <property type="entry name" value="Aldehyde Dehydrogenase, Chain A, domain 1"/>
    <property type="match status" value="1"/>
</dbReference>
<name>A0A2M9CTN7_9BACT</name>
<dbReference type="EMBL" id="PGFG01000001">
    <property type="protein sequence ID" value="PJJ75231.1"/>
    <property type="molecule type" value="Genomic_DNA"/>
</dbReference>
<reference evidence="3 4" key="1">
    <citation type="submission" date="2017-11" db="EMBL/GenBank/DDBJ databases">
        <title>Genomic Encyclopedia of Archaeal and Bacterial Type Strains, Phase II (KMG-II): From Individual Species to Whole Genera.</title>
        <authorList>
            <person name="Goeker M."/>
        </authorList>
    </citation>
    <scope>NUCLEOTIDE SEQUENCE [LARGE SCALE GENOMIC DNA]</scope>
    <source>
        <strain evidence="3 4">DSM 27268</strain>
    </source>
</reference>
<dbReference type="SUPFAM" id="SSF53720">
    <property type="entry name" value="ALDH-like"/>
    <property type="match status" value="1"/>
</dbReference>